<dbReference type="SUPFAM" id="SSF56037">
    <property type="entry name" value="PheT/TilS domain"/>
    <property type="match status" value="1"/>
</dbReference>
<accession>A0A7Z0SDN7</accession>
<organism evidence="2 3">
    <name type="scientific">Candidatus Methanofishera endochildressiae</name>
    <dbReference type="NCBI Taxonomy" id="2738884"/>
    <lineage>
        <taxon>Bacteria</taxon>
        <taxon>Pseudomonadati</taxon>
        <taxon>Pseudomonadota</taxon>
        <taxon>Gammaproteobacteria</taxon>
        <taxon>Candidatus Methanofishera</taxon>
    </lineage>
</organism>
<evidence type="ECO:0000313" key="3">
    <source>
        <dbReference type="Proteomes" id="UP000537890"/>
    </source>
</evidence>
<dbReference type="EMBL" id="JACCHS010000062">
    <property type="protein sequence ID" value="NYT46959.1"/>
    <property type="molecule type" value="Genomic_DNA"/>
</dbReference>
<evidence type="ECO:0000313" key="2">
    <source>
        <dbReference type="EMBL" id="NYT46959.1"/>
    </source>
</evidence>
<dbReference type="Proteomes" id="UP000537890">
    <property type="component" value="Unassembled WGS sequence"/>
</dbReference>
<reference evidence="2 3" key="1">
    <citation type="submission" date="2020-05" db="EMBL/GenBank/DDBJ databases">
        <title>Horizontal transmission and recombination maintain forever young bacterial symbiont genomes.</title>
        <authorList>
            <person name="Russell S.L."/>
            <person name="Pepper-Tunick E."/>
            <person name="Svedberg J."/>
            <person name="Byrne A."/>
            <person name="Ruelas Castillo J."/>
            <person name="Vollmers C."/>
            <person name="Beinart R.A."/>
            <person name="Corbett-Detig R."/>
        </authorList>
    </citation>
    <scope>NUCLEOTIDE SEQUENCE [LARGE SCALE GENOMIC DNA]</scope>
    <source>
        <strain evidence="2">4727-3</strain>
    </source>
</reference>
<comment type="caution">
    <text evidence="2">The sequence shown here is derived from an EMBL/GenBank/DDBJ whole genome shotgun (WGS) entry which is preliminary data.</text>
</comment>
<dbReference type="InterPro" id="IPR005146">
    <property type="entry name" value="B3/B4_tRNA-bd"/>
</dbReference>
<evidence type="ECO:0000259" key="1">
    <source>
        <dbReference type="Pfam" id="PF03483"/>
    </source>
</evidence>
<name>A0A7Z0SDN7_9GAMM</name>
<dbReference type="InterPro" id="IPR020825">
    <property type="entry name" value="Phe-tRNA_synthase-like_B3/B4"/>
</dbReference>
<dbReference type="GO" id="GO:0003723">
    <property type="term" value="F:RNA binding"/>
    <property type="evidence" value="ECO:0007669"/>
    <property type="project" value="InterPro"/>
</dbReference>
<gene>
    <name evidence="2" type="ORF">H0A75_04390</name>
</gene>
<protein>
    <recommendedName>
        <fullName evidence="1">B3/B4 tRNA-binding domain-containing protein</fullName>
    </recommendedName>
</protein>
<dbReference type="GO" id="GO:0004826">
    <property type="term" value="F:phenylalanine-tRNA ligase activity"/>
    <property type="evidence" value="ECO:0007669"/>
    <property type="project" value="InterPro"/>
</dbReference>
<proteinExistence type="predicted"/>
<dbReference type="Pfam" id="PF03483">
    <property type="entry name" value="B3_4"/>
    <property type="match status" value="1"/>
</dbReference>
<dbReference type="AlphaFoldDB" id="A0A7Z0SDN7"/>
<feature type="domain" description="B3/B4 tRNA-binding" evidence="1">
    <location>
        <begin position="18"/>
        <end position="61"/>
    </location>
</feature>
<dbReference type="Gene3D" id="3.50.40.10">
    <property type="entry name" value="Phenylalanyl-trna Synthetase, Chain B, domain 3"/>
    <property type="match status" value="1"/>
</dbReference>
<sequence length="90" mass="10388">MLKKHWIWGFLGGKSPYDNTQDIFGMAFFNPSFMMGKARHYGLHTDSSHRFERGVDPSWQAKSVGPVDFEIAGEVGNRSWLNIFYQSDQQ</sequence>